<organism evidence="4 5">
    <name type="scientific">Crassostrea virginica</name>
    <name type="common">Eastern oyster</name>
    <dbReference type="NCBI Taxonomy" id="6565"/>
    <lineage>
        <taxon>Eukaryota</taxon>
        <taxon>Metazoa</taxon>
        <taxon>Spiralia</taxon>
        <taxon>Lophotrochozoa</taxon>
        <taxon>Mollusca</taxon>
        <taxon>Bivalvia</taxon>
        <taxon>Autobranchia</taxon>
        <taxon>Pteriomorphia</taxon>
        <taxon>Ostreida</taxon>
        <taxon>Ostreoidea</taxon>
        <taxon>Ostreidae</taxon>
        <taxon>Crassostrea</taxon>
    </lineage>
</organism>
<evidence type="ECO:0000256" key="2">
    <source>
        <dbReference type="SAM" id="Phobius"/>
    </source>
</evidence>
<feature type="compositionally biased region" description="Basic and acidic residues" evidence="1">
    <location>
        <begin position="546"/>
        <end position="649"/>
    </location>
</feature>
<evidence type="ECO:0000256" key="3">
    <source>
        <dbReference type="SAM" id="SignalP"/>
    </source>
</evidence>
<feature type="chain" id="PRO_5034820626" evidence="3">
    <location>
        <begin position="25"/>
        <end position="672"/>
    </location>
</feature>
<evidence type="ECO:0000256" key="1">
    <source>
        <dbReference type="SAM" id="MobiDB-lite"/>
    </source>
</evidence>
<dbReference type="Proteomes" id="UP000694844">
    <property type="component" value="Chromosome 8"/>
</dbReference>
<feature type="compositionally biased region" description="Basic and acidic residues" evidence="1">
    <location>
        <begin position="443"/>
        <end position="496"/>
    </location>
</feature>
<feature type="region of interest" description="Disordered" evidence="1">
    <location>
        <begin position="285"/>
        <end position="672"/>
    </location>
</feature>
<proteinExistence type="predicted"/>
<feature type="compositionally biased region" description="Polar residues" evidence="1">
    <location>
        <begin position="352"/>
        <end position="386"/>
    </location>
</feature>
<feature type="compositionally biased region" description="Polar residues" evidence="1">
    <location>
        <begin position="655"/>
        <end position="666"/>
    </location>
</feature>
<keyword evidence="3" id="KW-0732">Signal</keyword>
<dbReference type="GeneID" id="111108545"/>
<keyword evidence="2" id="KW-0812">Transmembrane</keyword>
<reference evidence="5" key="1">
    <citation type="submission" date="2025-08" db="UniProtKB">
        <authorList>
            <consortium name="RefSeq"/>
        </authorList>
    </citation>
    <scope>IDENTIFICATION</scope>
    <source>
        <tissue evidence="5">Whole sample</tissue>
    </source>
</reference>
<feature type="compositionally biased region" description="Low complexity" evidence="1">
    <location>
        <begin position="431"/>
        <end position="442"/>
    </location>
</feature>
<name>A0A8B8BBU0_CRAVI</name>
<feature type="compositionally biased region" description="Basic and acidic residues" evidence="1">
    <location>
        <begin position="402"/>
        <end position="416"/>
    </location>
</feature>
<dbReference type="OrthoDB" id="10495925at2759"/>
<feature type="compositionally biased region" description="Polar residues" evidence="1">
    <location>
        <begin position="217"/>
        <end position="238"/>
    </location>
</feature>
<accession>A0A8B8BBU0</accession>
<feature type="compositionally biased region" description="Basic and acidic residues" evidence="1">
    <location>
        <begin position="308"/>
        <end position="336"/>
    </location>
</feature>
<evidence type="ECO:0000313" key="5">
    <source>
        <dbReference type="RefSeq" id="XP_022300229.1"/>
    </source>
</evidence>
<feature type="signal peptide" evidence="3">
    <location>
        <begin position="1"/>
        <end position="24"/>
    </location>
</feature>
<feature type="transmembrane region" description="Helical" evidence="2">
    <location>
        <begin position="170"/>
        <end position="194"/>
    </location>
</feature>
<evidence type="ECO:0000313" key="4">
    <source>
        <dbReference type="Proteomes" id="UP000694844"/>
    </source>
</evidence>
<keyword evidence="2" id="KW-1133">Transmembrane helix</keyword>
<feature type="region of interest" description="Disordered" evidence="1">
    <location>
        <begin position="217"/>
        <end position="260"/>
    </location>
</feature>
<dbReference type="KEGG" id="cvn:111108545"/>
<sequence length="672" mass="76693">MEFKKMPFVYLWMCLCMTTSLVGAVDLTVDFDGGDCSREFTVSQYDVYYLKADPNPLTSGGAASCTVRFRTSSAFNIYVQSVHVQDCTAKLFFYDNDNTQKYPSETLTCIPTVEAGGTFQTRTGNLIVRLEKGSGSTKAYSFSVILTTIEGQSVSNQVTDTAGGGVGTGAIVGIAVGVVAFLIIIIVVVCFFVCRQMAQQKEEKMRQQPSIFATASSRLATPSSASRPNTSGSQQFNRPASIRRHPRSPRLPISQGFDNRAFSETSNASTDFVESKVSYAIMSDGSIDGKSSIRPQNSQKRLRNGTVGRDRSAADKGLSDDARSSVKFDLRSESEMANKSNPIVGNYRREQNTTSKLATVRNTHNKENLQQTGARQPETSTRQPETTADKPKPKPSTTEGRNYFREYTNKGYEGDLQRAASLRKSGKSRETSSSSHNSSNSNRHLDERPRGHQGTDNRPRRSRSRSESRRDNERYRESESDDYYREHRQRSRSADRSHRRPRKRDDYYDDLESDSDYRDGHRRSRSTDRRSYRSPDRRSDSKHRSRNDYYDDYRSDDSFIRSSRRNDSHSGYRSDNRFDTRGSYRGDKRDGYRSDNRYDNRGGHRSDNRYDREGYKSDNRYDHRERAGSYRDRERRNRSAPRDRSDSHRSRTTSVGSSYSRGARSTSRYDRY</sequence>
<keyword evidence="2" id="KW-0472">Membrane</keyword>
<protein>
    <submittedName>
        <fullName evidence="5">Protein starmaker-like isoform X1</fullName>
    </submittedName>
</protein>
<dbReference type="AlphaFoldDB" id="A0A8B8BBU0"/>
<gene>
    <name evidence="5" type="primary">LOC111108545</name>
</gene>
<keyword evidence="4" id="KW-1185">Reference proteome</keyword>
<feature type="compositionally biased region" description="Basic and acidic residues" evidence="1">
    <location>
        <begin position="515"/>
        <end position="539"/>
    </location>
</feature>
<dbReference type="RefSeq" id="XP_022300229.1">
    <property type="nucleotide sequence ID" value="XM_022444521.1"/>
</dbReference>